<gene>
    <name evidence="2" type="ORF">QE412_001824</name>
</gene>
<feature type="transmembrane region" description="Helical" evidence="1">
    <location>
        <begin position="9"/>
        <end position="27"/>
    </location>
</feature>
<feature type="transmembrane region" description="Helical" evidence="1">
    <location>
        <begin position="33"/>
        <end position="52"/>
    </location>
</feature>
<protein>
    <submittedName>
        <fullName evidence="2">Uncharacterized protein</fullName>
    </submittedName>
</protein>
<sequence>MNRRRIRQIATWVAPLLAVVIVLSVLKGAGVPLSVPGVVLVFVVLFVARVLIGRGRRRKR</sequence>
<dbReference type="Proteomes" id="UP001226691">
    <property type="component" value="Unassembled WGS sequence"/>
</dbReference>
<keyword evidence="1" id="KW-0472">Membrane</keyword>
<evidence type="ECO:0000313" key="2">
    <source>
        <dbReference type="EMBL" id="MDQ1123251.1"/>
    </source>
</evidence>
<proteinExistence type="predicted"/>
<dbReference type="RefSeq" id="WP_307482559.1">
    <property type="nucleotide sequence ID" value="NZ_JAUTBF010000001.1"/>
</dbReference>
<accession>A0ABU0TUB0</accession>
<keyword evidence="1" id="KW-1133">Transmembrane helix</keyword>
<evidence type="ECO:0000313" key="3">
    <source>
        <dbReference type="Proteomes" id="UP001226691"/>
    </source>
</evidence>
<keyword evidence="3" id="KW-1185">Reference proteome</keyword>
<organism evidence="2 3">
    <name type="scientific">Microbacterium trichothecenolyticum</name>
    <name type="common">Aureobacterium trichothecenolyticum</name>
    <dbReference type="NCBI Taxonomy" id="69370"/>
    <lineage>
        <taxon>Bacteria</taxon>
        <taxon>Bacillati</taxon>
        <taxon>Actinomycetota</taxon>
        <taxon>Actinomycetes</taxon>
        <taxon>Micrococcales</taxon>
        <taxon>Microbacteriaceae</taxon>
        <taxon>Microbacterium</taxon>
    </lineage>
</organism>
<dbReference type="EMBL" id="JAUTBF010000001">
    <property type="protein sequence ID" value="MDQ1123251.1"/>
    <property type="molecule type" value="Genomic_DNA"/>
</dbReference>
<reference evidence="2 3" key="1">
    <citation type="submission" date="2023-07" db="EMBL/GenBank/DDBJ databases">
        <title>Functional and genomic diversity of the sorghum phyllosphere microbiome.</title>
        <authorList>
            <person name="Shade A."/>
        </authorList>
    </citation>
    <scope>NUCLEOTIDE SEQUENCE [LARGE SCALE GENOMIC DNA]</scope>
    <source>
        <strain evidence="2 3">SORGH_AS_1207</strain>
    </source>
</reference>
<keyword evidence="1" id="KW-0812">Transmembrane</keyword>
<name>A0ABU0TUB0_MICTR</name>
<evidence type="ECO:0000256" key="1">
    <source>
        <dbReference type="SAM" id="Phobius"/>
    </source>
</evidence>
<comment type="caution">
    <text evidence="2">The sequence shown here is derived from an EMBL/GenBank/DDBJ whole genome shotgun (WGS) entry which is preliminary data.</text>
</comment>